<dbReference type="EMBL" id="HBNR01081911">
    <property type="protein sequence ID" value="CAE4659115.1"/>
    <property type="molecule type" value="Transcribed_RNA"/>
</dbReference>
<feature type="signal peptide" evidence="1">
    <location>
        <begin position="1"/>
        <end position="22"/>
    </location>
</feature>
<sequence>MVPPTKGLTALVLLTCLGSTAAILRAPAIDGIYIGQEDACTCMNWKETYDSGLVNCGRALEFFLVTKKGVKGVKAAHIIGDEFCGKFFSRIRTNFCVNVDFNHKPRGFPGMAAKQWCYVSSDCDNLHGGWALPGLSVSVKACNSSDSMLRNMSPEQLDAIRGNQDLDLGLLAKFSYPIWQDERWPQLEQLFIGDQAASNRRAAGRSDLDEVVASGEPMLFDSKDGHPPFHVVVGSKIYKINFKPDGRRNYARGRMGDVNEMFCIQGCQ</sequence>
<gene>
    <name evidence="2" type="ORF">AMON00008_LOCUS58588</name>
</gene>
<keyword evidence="1" id="KW-0732">Signal</keyword>
<accession>A0A7S4SZR1</accession>
<evidence type="ECO:0000313" key="2">
    <source>
        <dbReference type="EMBL" id="CAE4659115.1"/>
    </source>
</evidence>
<proteinExistence type="predicted"/>
<protein>
    <submittedName>
        <fullName evidence="2">Uncharacterized protein</fullName>
    </submittedName>
</protein>
<reference evidence="2" key="1">
    <citation type="submission" date="2021-01" db="EMBL/GenBank/DDBJ databases">
        <authorList>
            <person name="Corre E."/>
            <person name="Pelletier E."/>
            <person name="Niang G."/>
            <person name="Scheremetjew M."/>
            <person name="Finn R."/>
            <person name="Kale V."/>
            <person name="Holt S."/>
            <person name="Cochrane G."/>
            <person name="Meng A."/>
            <person name="Brown T."/>
            <person name="Cohen L."/>
        </authorList>
    </citation>
    <scope>NUCLEOTIDE SEQUENCE</scope>
    <source>
        <strain evidence="2">CCMP3105</strain>
    </source>
</reference>
<organism evidence="2">
    <name type="scientific">Alexandrium monilatum</name>
    <dbReference type="NCBI Taxonomy" id="311494"/>
    <lineage>
        <taxon>Eukaryota</taxon>
        <taxon>Sar</taxon>
        <taxon>Alveolata</taxon>
        <taxon>Dinophyceae</taxon>
        <taxon>Gonyaulacales</taxon>
        <taxon>Pyrocystaceae</taxon>
        <taxon>Alexandrium</taxon>
    </lineage>
</organism>
<name>A0A7S4SZR1_9DINO</name>
<feature type="chain" id="PRO_5031504757" evidence="1">
    <location>
        <begin position="23"/>
        <end position="268"/>
    </location>
</feature>
<evidence type="ECO:0000256" key="1">
    <source>
        <dbReference type="SAM" id="SignalP"/>
    </source>
</evidence>
<dbReference type="AlphaFoldDB" id="A0A7S4SZR1"/>